<name>A0ABR4H799_9EURO</name>
<dbReference type="Gene3D" id="3.10.490.10">
    <property type="entry name" value="Gamma-glutamyl cyclotransferase-like"/>
    <property type="match status" value="1"/>
</dbReference>
<gene>
    <name evidence="5" type="ORF">BJX63DRAFT_277983</name>
</gene>
<dbReference type="Pfam" id="PF06094">
    <property type="entry name" value="GGACT"/>
    <property type="match status" value="1"/>
</dbReference>
<sequence>MGDHVLFFYGTLLAPEMLHRVVHGSPNPQQWQKEMLHFKPAVLHGYRRHRVRGEDYPAIISVLSSSEDASSSATPAAAATTATGTVSSTMAGTAPGGSTNSSASVLGTVVSGLTDGDIHRLDIYEGSEYNRVSVRVRVLQEALPGSALGTSDGNGTGREDTERYLKDVLEAVSQEFTDEAEEVEAETYVWIGGRHRLQNEEWDFEAFKKDKLRWWLTANESDW</sequence>
<dbReference type="InterPro" id="IPR045038">
    <property type="entry name" value="AIG2-like"/>
</dbReference>
<comment type="similarity">
    <text evidence="1">Belongs to the gamma-glutamylcyclotransferase family.</text>
</comment>
<dbReference type="PANTHER" id="PTHR31544:SF2">
    <property type="entry name" value="AIG2-LIKE PROTEIN D"/>
    <property type="match status" value="1"/>
</dbReference>
<dbReference type="Proteomes" id="UP001610334">
    <property type="component" value="Unassembled WGS sequence"/>
</dbReference>
<dbReference type="InterPro" id="IPR013024">
    <property type="entry name" value="GGCT-like"/>
</dbReference>
<evidence type="ECO:0000313" key="5">
    <source>
        <dbReference type="EMBL" id="KAL2811343.1"/>
    </source>
</evidence>
<keyword evidence="2" id="KW-0808">Transferase</keyword>
<evidence type="ECO:0000256" key="3">
    <source>
        <dbReference type="ARBA" id="ARBA00030602"/>
    </source>
</evidence>
<evidence type="ECO:0000313" key="6">
    <source>
        <dbReference type="Proteomes" id="UP001610334"/>
    </source>
</evidence>
<proteinExistence type="inferred from homology"/>
<reference evidence="5 6" key="1">
    <citation type="submission" date="2024-07" db="EMBL/GenBank/DDBJ databases">
        <title>Section-level genome sequencing and comparative genomics of Aspergillus sections Usti and Cavernicolus.</title>
        <authorList>
            <consortium name="Lawrence Berkeley National Laboratory"/>
            <person name="Nybo J.L."/>
            <person name="Vesth T.C."/>
            <person name="Theobald S."/>
            <person name="Frisvad J.C."/>
            <person name="Larsen T.O."/>
            <person name="Kjaerboelling I."/>
            <person name="Rothschild-Mancinelli K."/>
            <person name="Lyhne E.K."/>
            <person name="Kogle M.E."/>
            <person name="Barry K."/>
            <person name="Clum A."/>
            <person name="Na H."/>
            <person name="Ledsgaard L."/>
            <person name="Lin J."/>
            <person name="Lipzen A."/>
            <person name="Kuo A."/>
            <person name="Riley R."/>
            <person name="Mondo S."/>
            <person name="Labutti K."/>
            <person name="Haridas S."/>
            <person name="Pangalinan J."/>
            <person name="Salamov A.A."/>
            <person name="Simmons B.A."/>
            <person name="Magnuson J.K."/>
            <person name="Chen J."/>
            <person name="Drula E."/>
            <person name="Henrissat B."/>
            <person name="Wiebenga A."/>
            <person name="Lubbers R.J."/>
            <person name="Gomes A.C."/>
            <person name="Makela M.R."/>
            <person name="Stajich J."/>
            <person name="Grigoriev I.V."/>
            <person name="Mortensen U.H."/>
            <person name="De Vries R.P."/>
            <person name="Baker S.E."/>
            <person name="Andersen M.R."/>
        </authorList>
    </citation>
    <scope>NUCLEOTIDE SEQUENCE [LARGE SCALE GENOMIC DNA]</scope>
    <source>
        <strain evidence="5 6">CBS 588.65</strain>
    </source>
</reference>
<feature type="domain" description="Gamma-glutamylcyclotransferase AIG2-like" evidence="4">
    <location>
        <begin position="6"/>
        <end position="60"/>
    </location>
</feature>
<evidence type="ECO:0000256" key="2">
    <source>
        <dbReference type="ARBA" id="ARBA00022679"/>
    </source>
</evidence>
<dbReference type="EMBL" id="JBFXLT010000059">
    <property type="protein sequence ID" value="KAL2811343.1"/>
    <property type="molecule type" value="Genomic_DNA"/>
</dbReference>
<dbReference type="SUPFAM" id="SSF110857">
    <property type="entry name" value="Gamma-glutamyl cyclotransferase-like"/>
    <property type="match status" value="1"/>
</dbReference>
<accession>A0ABR4H799</accession>
<evidence type="ECO:0000259" key="4">
    <source>
        <dbReference type="Pfam" id="PF06094"/>
    </source>
</evidence>
<protein>
    <recommendedName>
        <fullName evidence="3">Putative gamma-glutamylcyclotransferase</fullName>
    </recommendedName>
</protein>
<organism evidence="5 6">
    <name type="scientific">Aspergillus granulosus</name>
    <dbReference type="NCBI Taxonomy" id="176169"/>
    <lineage>
        <taxon>Eukaryota</taxon>
        <taxon>Fungi</taxon>
        <taxon>Dikarya</taxon>
        <taxon>Ascomycota</taxon>
        <taxon>Pezizomycotina</taxon>
        <taxon>Eurotiomycetes</taxon>
        <taxon>Eurotiomycetidae</taxon>
        <taxon>Eurotiales</taxon>
        <taxon>Aspergillaceae</taxon>
        <taxon>Aspergillus</taxon>
        <taxon>Aspergillus subgen. Nidulantes</taxon>
    </lineage>
</organism>
<dbReference type="InterPro" id="IPR036568">
    <property type="entry name" value="GGCT-like_sf"/>
</dbReference>
<evidence type="ECO:0000256" key="1">
    <source>
        <dbReference type="ARBA" id="ARBA00008861"/>
    </source>
</evidence>
<dbReference type="InterPro" id="IPR009288">
    <property type="entry name" value="AIG2-like_dom"/>
</dbReference>
<dbReference type="PANTHER" id="PTHR31544">
    <property type="entry name" value="AIG2-LIKE PROTEIN D"/>
    <property type="match status" value="1"/>
</dbReference>
<comment type="caution">
    <text evidence="5">The sequence shown here is derived from an EMBL/GenBank/DDBJ whole genome shotgun (WGS) entry which is preliminary data.</text>
</comment>
<dbReference type="CDD" id="cd06661">
    <property type="entry name" value="GGCT_like"/>
    <property type="match status" value="1"/>
</dbReference>
<keyword evidence="6" id="KW-1185">Reference proteome</keyword>